<keyword evidence="2" id="KW-0472">Membrane</keyword>
<dbReference type="Pfam" id="PF09835">
    <property type="entry name" value="DUF2062"/>
    <property type="match status" value="1"/>
</dbReference>
<feature type="compositionally biased region" description="Basic and acidic residues" evidence="1">
    <location>
        <begin position="180"/>
        <end position="189"/>
    </location>
</feature>
<evidence type="ECO:0000313" key="5">
    <source>
        <dbReference type="Proteomes" id="UP000322699"/>
    </source>
</evidence>
<feature type="transmembrane region" description="Helical" evidence="2">
    <location>
        <begin position="115"/>
        <end position="138"/>
    </location>
</feature>
<dbReference type="NCBIfam" id="TIGR03546">
    <property type="entry name" value="TIGR03546 family protein"/>
    <property type="match status" value="1"/>
</dbReference>
<proteinExistence type="predicted"/>
<protein>
    <recommendedName>
        <fullName evidence="3">DUF2062 domain-containing protein</fullName>
    </recommendedName>
</protein>
<evidence type="ECO:0000256" key="2">
    <source>
        <dbReference type="SAM" id="Phobius"/>
    </source>
</evidence>
<dbReference type="Proteomes" id="UP000322699">
    <property type="component" value="Unassembled WGS sequence"/>
</dbReference>
<evidence type="ECO:0000313" key="4">
    <source>
        <dbReference type="EMBL" id="KAA1259758.1"/>
    </source>
</evidence>
<name>A0A5B1CF19_9BACT</name>
<keyword evidence="2" id="KW-0812">Transmembrane</keyword>
<feature type="region of interest" description="Disordered" evidence="1">
    <location>
        <begin position="234"/>
        <end position="261"/>
    </location>
</feature>
<gene>
    <name evidence="4" type="ORF">LF1_22950</name>
</gene>
<dbReference type="InterPro" id="IPR018639">
    <property type="entry name" value="DUF2062"/>
</dbReference>
<feature type="compositionally biased region" description="Polar residues" evidence="1">
    <location>
        <begin position="190"/>
        <end position="200"/>
    </location>
</feature>
<feature type="transmembrane region" description="Helical" evidence="2">
    <location>
        <begin position="21"/>
        <end position="54"/>
    </location>
</feature>
<organism evidence="4 5">
    <name type="scientific">Rubripirellula obstinata</name>
    <dbReference type="NCBI Taxonomy" id="406547"/>
    <lineage>
        <taxon>Bacteria</taxon>
        <taxon>Pseudomonadati</taxon>
        <taxon>Planctomycetota</taxon>
        <taxon>Planctomycetia</taxon>
        <taxon>Pirellulales</taxon>
        <taxon>Pirellulaceae</taxon>
        <taxon>Rubripirellula</taxon>
    </lineage>
</organism>
<dbReference type="OrthoDB" id="268259at2"/>
<reference evidence="4 5" key="1">
    <citation type="submission" date="2019-08" db="EMBL/GenBank/DDBJ databases">
        <title>Deep-cultivation of Planctomycetes and their phenomic and genomic characterization uncovers novel biology.</title>
        <authorList>
            <person name="Wiegand S."/>
            <person name="Jogler M."/>
            <person name="Boedeker C."/>
            <person name="Pinto D."/>
            <person name="Vollmers J."/>
            <person name="Rivas-Marin E."/>
            <person name="Kohn T."/>
            <person name="Peeters S.H."/>
            <person name="Heuer A."/>
            <person name="Rast P."/>
            <person name="Oberbeckmann S."/>
            <person name="Bunk B."/>
            <person name="Jeske O."/>
            <person name="Meyerdierks A."/>
            <person name="Storesund J.E."/>
            <person name="Kallscheuer N."/>
            <person name="Luecker S."/>
            <person name="Lage O.M."/>
            <person name="Pohl T."/>
            <person name="Merkel B.J."/>
            <person name="Hornburger P."/>
            <person name="Mueller R.-W."/>
            <person name="Bruemmer F."/>
            <person name="Labrenz M."/>
            <person name="Spormann A.M."/>
            <person name="Op Den Camp H."/>
            <person name="Overmann J."/>
            <person name="Amann R."/>
            <person name="Jetten M.S.M."/>
            <person name="Mascher T."/>
            <person name="Medema M.H."/>
            <person name="Devos D.P."/>
            <person name="Kaster A.-K."/>
            <person name="Ovreas L."/>
            <person name="Rohde M."/>
            <person name="Galperin M.Y."/>
            <person name="Jogler C."/>
        </authorList>
    </citation>
    <scope>NUCLEOTIDE SEQUENCE [LARGE SCALE GENOMIC DNA]</scope>
    <source>
        <strain evidence="4 5">LF1</strain>
    </source>
</reference>
<comment type="caution">
    <text evidence="4">The sequence shown here is derived from an EMBL/GenBank/DDBJ whole genome shotgun (WGS) entry which is preliminary data.</text>
</comment>
<evidence type="ECO:0000256" key="1">
    <source>
        <dbReference type="SAM" id="MobiDB-lite"/>
    </source>
</evidence>
<dbReference type="InterPro" id="IPR019935">
    <property type="entry name" value="CHP03546"/>
</dbReference>
<dbReference type="AlphaFoldDB" id="A0A5B1CF19"/>
<feature type="region of interest" description="Disordered" evidence="1">
    <location>
        <begin position="149"/>
        <end position="201"/>
    </location>
</feature>
<keyword evidence="5" id="KW-1185">Reference proteome</keyword>
<evidence type="ECO:0000259" key="3">
    <source>
        <dbReference type="Pfam" id="PF09835"/>
    </source>
</evidence>
<feature type="compositionally biased region" description="Polar residues" evidence="1">
    <location>
        <begin position="234"/>
        <end position="255"/>
    </location>
</feature>
<sequence>MILWTVKLIGMIRRAIAGRKYPYQLAWAVAFGLLLGIVPHGNLLAICLLVVVLSLRLNHAMAALTAIGASFLATKLDPVSHTVGEYLLTQPKFASVAETAWSLPMMPWTDLNNTVVLGSLTIGLVALLPVFLVTYPVFRFLAPAKAADDQVQESEYETHRSSTSSKTMIVDRGNQRVPPPKRDASREESTSQVSTSQASEPIQFVEVQPAHTAPPQNHAAVETRIDVIRIKEQASTQTAATESDVNEADQSNPNQPMDEALNYLLRQLRDSQSRNAA</sequence>
<keyword evidence="2" id="KW-1133">Transmembrane helix</keyword>
<accession>A0A5B1CF19</accession>
<dbReference type="EMBL" id="VRLW01000001">
    <property type="protein sequence ID" value="KAA1259758.1"/>
    <property type="molecule type" value="Genomic_DNA"/>
</dbReference>
<dbReference type="RefSeq" id="WP_068258267.1">
    <property type="nucleotide sequence ID" value="NZ_LWSK01000004.1"/>
</dbReference>
<feature type="domain" description="DUF2062" evidence="3">
    <location>
        <begin position="20"/>
        <end position="141"/>
    </location>
</feature>